<feature type="compositionally biased region" description="Low complexity" evidence="1">
    <location>
        <begin position="16"/>
        <end position="27"/>
    </location>
</feature>
<sequence>MSATTPKSASKKRHASSGAAGASPRASTSRNTLDGADVHGGEGQKGGDSRFAAFLVENEAEDRDGAGEVDLDEGERREEGSVALDDDDDKELSEQDLLTRTTLPEHLLPRSLKKGAKTPGLVYLSRIPPGMGPASVRDLMSRYGDVGRLYLEPANKEKGGKREWKDDVWTMKYLPRFRWDQLSEQFALERATQTSLLRFHLSSTRTQNEAYLTAVERARTNKKIEEKAVSRGKQAKKRGVEEGEGEEKRKRFRQRERVDLGEKERREGKDGEGVLQSVLGRLF</sequence>
<organism evidence="2 3">
    <name type="scientific">Rhodotorula toruloides</name>
    <name type="common">Yeast</name>
    <name type="synonym">Rhodosporidium toruloides</name>
    <dbReference type="NCBI Taxonomy" id="5286"/>
    <lineage>
        <taxon>Eukaryota</taxon>
        <taxon>Fungi</taxon>
        <taxon>Dikarya</taxon>
        <taxon>Basidiomycota</taxon>
        <taxon>Pucciniomycotina</taxon>
        <taxon>Microbotryomycetes</taxon>
        <taxon>Sporidiobolales</taxon>
        <taxon>Sporidiobolaceae</taxon>
        <taxon>Rhodotorula</taxon>
    </lineage>
</organism>
<dbReference type="GO" id="GO:0003723">
    <property type="term" value="F:RNA binding"/>
    <property type="evidence" value="ECO:0007669"/>
    <property type="project" value="TreeGrafter"/>
</dbReference>
<dbReference type="GO" id="GO:0000480">
    <property type="term" value="P:endonucleolytic cleavage in 5'-ETS of tricistronic rRNA transcript (SSU-rRNA, 5.8S rRNA, LSU-rRNA)"/>
    <property type="evidence" value="ECO:0007669"/>
    <property type="project" value="TreeGrafter"/>
</dbReference>
<dbReference type="PANTHER" id="PTHR12311:SF7">
    <property type="entry name" value="ACTIVATOR OF BASAL TRANSCRIPTION 1"/>
    <property type="match status" value="1"/>
</dbReference>
<feature type="compositionally biased region" description="Basic and acidic residues" evidence="1">
    <location>
        <begin position="238"/>
        <end position="271"/>
    </location>
</feature>
<gene>
    <name evidence="2" type="ORF">Rt10032_c05g2203</name>
</gene>
<dbReference type="GO" id="GO:0000472">
    <property type="term" value="P:endonucleolytic cleavage to generate mature 5'-end of SSU-rRNA from (SSU-rRNA, 5.8S rRNA, LSU-rRNA)"/>
    <property type="evidence" value="ECO:0007669"/>
    <property type="project" value="TreeGrafter"/>
</dbReference>
<dbReference type="EMBL" id="BJWK01000005">
    <property type="protein sequence ID" value="GEM08186.1"/>
    <property type="molecule type" value="Genomic_DNA"/>
</dbReference>
<feature type="region of interest" description="Disordered" evidence="1">
    <location>
        <begin position="1"/>
        <end position="98"/>
    </location>
</feature>
<feature type="region of interest" description="Disordered" evidence="1">
    <location>
        <begin position="227"/>
        <end position="271"/>
    </location>
</feature>
<dbReference type="AlphaFoldDB" id="A0A511KE20"/>
<proteinExistence type="predicted"/>
<evidence type="ECO:0000313" key="2">
    <source>
        <dbReference type="EMBL" id="GEM08186.1"/>
    </source>
</evidence>
<accession>A0A511KE20</accession>
<evidence type="ECO:0000256" key="1">
    <source>
        <dbReference type="SAM" id="MobiDB-lite"/>
    </source>
</evidence>
<protein>
    <submittedName>
        <fullName evidence="2">U3 snoRNP-associated protein Esf2</fullName>
    </submittedName>
</protein>
<dbReference type="InterPro" id="IPR039119">
    <property type="entry name" value="ABT1/Esf2"/>
</dbReference>
<feature type="compositionally biased region" description="Acidic residues" evidence="1">
    <location>
        <begin position="58"/>
        <end position="73"/>
    </location>
</feature>
<feature type="compositionally biased region" description="Basic and acidic residues" evidence="1">
    <location>
        <begin position="36"/>
        <end position="48"/>
    </location>
</feature>
<evidence type="ECO:0000313" key="3">
    <source>
        <dbReference type="Proteomes" id="UP000321518"/>
    </source>
</evidence>
<dbReference type="GO" id="GO:0034462">
    <property type="term" value="P:small-subunit processome assembly"/>
    <property type="evidence" value="ECO:0007669"/>
    <property type="project" value="TreeGrafter"/>
</dbReference>
<dbReference type="GO" id="GO:0000447">
    <property type="term" value="P:endonucleolytic cleavage in ITS1 to separate SSU-rRNA from 5.8S rRNA and LSU-rRNA from tricistronic rRNA transcript (SSU-rRNA, 5.8S rRNA, LSU-rRNA)"/>
    <property type="evidence" value="ECO:0007669"/>
    <property type="project" value="TreeGrafter"/>
</dbReference>
<comment type="caution">
    <text evidence="2">The sequence shown here is derived from an EMBL/GenBank/DDBJ whole genome shotgun (WGS) entry which is preliminary data.</text>
</comment>
<dbReference type="PANTHER" id="PTHR12311">
    <property type="entry name" value="ACTIVATOR OF BASAL TRANSCRIPTION 1"/>
    <property type="match status" value="1"/>
</dbReference>
<name>A0A511KE20_RHOTO</name>
<dbReference type="GO" id="GO:0005730">
    <property type="term" value="C:nucleolus"/>
    <property type="evidence" value="ECO:0007669"/>
    <property type="project" value="TreeGrafter"/>
</dbReference>
<reference evidence="2 3" key="1">
    <citation type="submission" date="2019-07" db="EMBL/GenBank/DDBJ databases">
        <title>Rhodotorula toruloides NBRC10032 genome sequencing.</title>
        <authorList>
            <person name="Shida Y."/>
            <person name="Takaku H."/>
            <person name="Ogasawara W."/>
            <person name="Mori K."/>
        </authorList>
    </citation>
    <scope>NUCLEOTIDE SEQUENCE [LARGE SCALE GENOMIC DNA]</scope>
    <source>
        <strain evidence="2 3">NBRC10032</strain>
    </source>
</reference>
<dbReference type="OrthoDB" id="287393at2759"/>
<dbReference type="Proteomes" id="UP000321518">
    <property type="component" value="Unassembled WGS sequence"/>
</dbReference>